<gene>
    <name evidence="2" type="ORF">EZS27_030489</name>
</gene>
<reference evidence="2" key="1">
    <citation type="submission" date="2019-03" db="EMBL/GenBank/DDBJ databases">
        <title>Single cell metagenomics reveals metabolic interactions within the superorganism composed of flagellate Streblomastix strix and complex community of Bacteroidetes bacteria on its surface.</title>
        <authorList>
            <person name="Treitli S.C."/>
            <person name="Kolisko M."/>
            <person name="Husnik F."/>
            <person name="Keeling P."/>
            <person name="Hampl V."/>
        </authorList>
    </citation>
    <scope>NUCLEOTIDE SEQUENCE</scope>
    <source>
        <strain evidence="2">STM</strain>
    </source>
</reference>
<dbReference type="AlphaFoldDB" id="A0A5J4QFT6"/>
<evidence type="ECO:0000259" key="1">
    <source>
        <dbReference type="Pfam" id="PF18863"/>
    </source>
</evidence>
<proteinExistence type="predicted"/>
<name>A0A5J4QFT6_9ZZZZ</name>
<comment type="caution">
    <text evidence="2">The sequence shown here is derived from an EMBL/GenBank/DDBJ whole genome shotgun (WGS) entry which is preliminary data.</text>
</comment>
<feature type="domain" description="HEPN AbiJ-N-terminal" evidence="1">
    <location>
        <begin position="1"/>
        <end position="156"/>
    </location>
</feature>
<dbReference type="EMBL" id="SNRY01003816">
    <property type="protein sequence ID" value="KAA6319644.1"/>
    <property type="molecule type" value="Genomic_DNA"/>
</dbReference>
<evidence type="ECO:0000313" key="2">
    <source>
        <dbReference type="EMBL" id="KAA6319644.1"/>
    </source>
</evidence>
<accession>A0A5J4QFT6</accession>
<sequence>MRFSERYGYLKPSDVIIRERITPEIQIAICNCYTDLKSSLQVDVGGMYITDDLFEPLEKYLWRYVLNQRADSFKNNVVISFLEDIRKEWYRKLDLIEETIEFLQKSPSSYHKEICLSFTDSLNDEFKRLHFAYRIIDNYVAEITSEEEIKAIEIAMSNEQNSVKIHLQKALELYSKKPKGEYRNSIKESISAVEAFTREITGENVLNIKKMEEKGIVVPSVLRKAFETLYGYTNDKSTGIRHALMEDGNMPDLEEALFMLVSCSAFINYLTKKKSVVISSI</sequence>
<dbReference type="InterPro" id="IPR049503">
    <property type="entry name" value="AbiJ_NTD4"/>
</dbReference>
<dbReference type="Pfam" id="PF18863">
    <property type="entry name" value="AbiJ_NTD4"/>
    <property type="match status" value="1"/>
</dbReference>
<protein>
    <recommendedName>
        <fullName evidence="1">HEPN AbiJ-N-terminal domain-containing protein</fullName>
    </recommendedName>
</protein>
<organism evidence="2">
    <name type="scientific">termite gut metagenome</name>
    <dbReference type="NCBI Taxonomy" id="433724"/>
    <lineage>
        <taxon>unclassified sequences</taxon>
        <taxon>metagenomes</taxon>
        <taxon>organismal metagenomes</taxon>
    </lineage>
</organism>